<dbReference type="EMBL" id="AGNL01025073">
    <property type="protein sequence ID" value="EJK58491.1"/>
    <property type="molecule type" value="Genomic_DNA"/>
</dbReference>
<name>K0SC22_THAOC</name>
<evidence type="ECO:0000313" key="2">
    <source>
        <dbReference type="EMBL" id="EJK58491.1"/>
    </source>
</evidence>
<comment type="caution">
    <text evidence="2">The sequence shown here is derived from an EMBL/GenBank/DDBJ whole genome shotgun (WGS) entry which is preliminary data.</text>
</comment>
<feature type="non-terminal residue" evidence="2">
    <location>
        <position position="61"/>
    </location>
</feature>
<dbReference type="Proteomes" id="UP000266841">
    <property type="component" value="Unassembled WGS sequence"/>
</dbReference>
<dbReference type="AlphaFoldDB" id="K0SC22"/>
<protein>
    <submittedName>
        <fullName evidence="2">Uncharacterized protein</fullName>
    </submittedName>
</protein>
<sequence>MVARNTSLALASNSCVETNHRHHLSPPPTHDQARNGTIEFKVEGDNRSALTIADTSAQRVI</sequence>
<dbReference type="OrthoDB" id="10254945at2759"/>
<keyword evidence="3" id="KW-1185">Reference proteome</keyword>
<evidence type="ECO:0000256" key="1">
    <source>
        <dbReference type="SAM" id="MobiDB-lite"/>
    </source>
</evidence>
<evidence type="ECO:0000313" key="3">
    <source>
        <dbReference type="Proteomes" id="UP000266841"/>
    </source>
</evidence>
<feature type="compositionally biased region" description="Polar residues" evidence="1">
    <location>
        <begin position="1"/>
        <end position="17"/>
    </location>
</feature>
<accession>K0SC22</accession>
<reference evidence="2 3" key="1">
    <citation type="journal article" date="2012" name="Genome Biol.">
        <title>Genome and low-iron response of an oceanic diatom adapted to chronic iron limitation.</title>
        <authorList>
            <person name="Lommer M."/>
            <person name="Specht M."/>
            <person name="Roy A.S."/>
            <person name="Kraemer L."/>
            <person name="Andreson R."/>
            <person name="Gutowska M.A."/>
            <person name="Wolf J."/>
            <person name="Bergner S.V."/>
            <person name="Schilhabel M.B."/>
            <person name="Klostermeier U.C."/>
            <person name="Beiko R.G."/>
            <person name="Rosenstiel P."/>
            <person name="Hippler M."/>
            <person name="Laroche J."/>
        </authorList>
    </citation>
    <scope>NUCLEOTIDE SEQUENCE [LARGE SCALE GENOMIC DNA]</scope>
    <source>
        <strain evidence="2 3">CCMP1005</strain>
    </source>
</reference>
<organism evidence="2 3">
    <name type="scientific">Thalassiosira oceanica</name>
    <name type="common">Marine diatom</name>
    <dbReference type="NCBI Taxonomy" id="159749"/>
    <lineage>
        <taxon>Eukaryota</taxon>
        <taxon>Sar</taxon>
        <taxon>Stramenopiles</taxon>
        <taxon>Ochrophyta</taxon>
        <taxon>Bacillariophyta</taxon>
        <taxon>Coscinodiscophyceae</taxon>
        <taxon>Thalassiosirophycidae</taxon>
        <taxon>Thalassiosirales</taxon>
        <taxon>Thalassiosiraceae</taxon>
        <taxon>Thalassiosira</taxon>
    </lineage>
</organism>
<gene>
    <name evidence="2" type="ORF">THAOC_21373</name>
</gene>
<proteinExistence type="predicted"/>
<feature type="region of interest" description="Disordered" evidence="1">
    <location>
        <begin position="1"/>
        <end position="36"/>
    </location>
</feature>